<name>A0A927EFH5_9HYPH</name>
<dbReference type="Proteomes" id="UP000619295">
    <property type="component" value="Unassembled WGS sequence"/>
</dbReference>
<evidence type="ECO:0000313" key="9">
    <source>
        <dbReference type="Proteomes" id="UP000619295"/>
    </source>
</evidence>
<keyword evidence="3 6" id="KW-0812">Transmembrane</keyword>
<feature type="transmembrane region" description="Helical" evidence="6">
    <location>
        <begin position="226"/>
        <end position="246"/>
    </location>
</feature>
<feature type="transmembrane region" description="Helical" evidence="6">
    <location>
        <begin position="165"/>
        <end position="183"/>
    </location>
</feature>
<keyword evidence="9" id="KW-1185">Reference proteome</keyword>
<evidence type="ECO:0000256" key="4">
    <source>
        <dbReference type="ARBA" id="ARBA00022989"/>
    </source>
</evidence>
<feature type="transmembrane region" description="Helical" evidence="6">
    <location>
        <begin position="53"/>
        <end position="70"/>
    </location>
</feature>
<evidence type="ECO:0000256" key="6">
    <source>
        <dbReference type="SAM" id="Phobius"/>
    </source>
</evidence>
<accession>A0A927EFH5</accession>
<evidence type="ECO:0000256" key="2">
    <source>
        <dbReference type="ARBA" id="ARBA00022475"/>
    </source>
</evidence>
<feature type="transmembrane region" description="Helical" evidence="6">
    <location>
        <begin position="258"/>
        <end position="277"/>
    </location>
</feature>
<evidence type="ECO:0000256" key="3">
    <source>
        <dbReference type="ARBA" id="ARBA00022692"/>
    </source>
</evidence>
<dbReference type="AlphaFoldDB" id="A0A927EFH5"/>
<feature type="transmembrane region" description="Helical" evidence="6">
    <location>
        <begin position="20"/>
        <end position="41"/>
    </location>
</feature>
<feature type="transmembrane region" description="Helical" evidence="6">
    <location>
        <begin position="283"/>
        <end position="299"/>
    </location>
</feature>
<dbReference type="Pfam" id="PF00892">
    <property type="entry name" value="EamA"/>
    <property type="match status" value="1"/>
</dbReference>
<feature type="transmembrane region" description="Helical" evidence="6">
    <location>
        <begin position="82"/>
        <end position="101"/>
    </location>
</feature>
<dbReference type="InterPro" id="IPR000620">
    <property type="entry name" value="EamA_dom"/>
</dbReference>
<reference evidence="8" key="1">
    <citation type="submission" date="2020-09" db="EMBL/GenBank/DDBJ databases">
        <title>Bosea spartocytisi sp. nov. a root nodule endophyte of Spartocytisus supranubius in the high mountain ecosystem fo the Teide National Park (Canary Islands, Spain).</title>
        <authorList>
            <person name="Pulido-Suarez L."/>
            <person name="Peix A."/>
            <person name="Igual J.M."/>
            <person name="Socas-Perez N."/>
            <person name="Velazquez E."/>
            <person name="Flores-Felix J.D."/>
            <person name="Leon-Barrios M."/>
        </authorList>
    </citation>
    <scope>NUCLEOTIDE SEQUENCE</scope>
    <source>
        <strain evidence="8">SSUT16</strain>
    </source>
</reference>
<dbReference type="EMBL" id="JACXWY010000020">
    <property type="protein sequence ID" value="MBD3848596.1"/>
    <property type="molecule type" value="Genomic_DNA"/>
</dbReference>
<feature type="transmembrane region" description="Helical" evidence="6">
    <location>
        <begin position="107"/>
        <end position="129"/>
    </location>
</feature>
<evidence type="ECO:0000259" key="7">
    <source>
        <dbReference type="Pfam" id="PF00892"/>
    </source>
</evidence>
<feature type="domain" description="EamA" evidence="7">
    <location>
        <begin position="164"/>
        <end position="299"/>
    </location>
</feature>
<sequence length="305" mass="30904">MSAVIERNSGPPSTSTLDTYGYAAIFLTVGIWAGFALSIRYIGSSALAPADAALIRFGVPAILLLPLLRSRWAAIRNVDPRLALMIVLGAGLPFFFLAAAGGASTSAAHVGALIAGTTPLSVVLISSLIERRIPKGTRWSALALVIGGAATLALAAPVGGSFARGVPLLLAASLCWGIYTIGLRRAGLDAVSATLLLNVPSVVVLLGLILSGVVETHVGAFGLAEAAPFLLAQGLGAGLVASLTYVISIRRLGAERSALIGSLAPALASLVAVPLLGETLSPQVIAGVVAITCGVVLANRRHIRT</sequence>
<protein>
    <submittedName>
        <fullName evidence="8">DMT family transporter</fullName>
    </submittedName>
</protein>
<keyword evidence="5 6" id="KW-0472">Membrane</keyword>
<keyword evidence="2" id="KW-1003">Cell membrane</keyword>
<dbReference type="SUPFAM" id="SSF103481">
    <property type="entry name" value="Multidrug resistance efflux transporter EmrE"/>
    <property type="match status" value="2"/>
</dbReference>
<keyword evidence="4 6" id="KW-1133">Transmembrane helix</keyword>
<dbReference type="PANTHER" id="PTHR42920:SF5">
    <property type="entry name" value="EAMA DOMAIN-CONTAINING PROTEIN"/>
    <property type="match status" value="1"/>
</dbReference>
<feature type="transmembrane region" description="Helical" evidence="6">
    <location>
        <begin position="195"/>
        <end position="214"/>
    </location>
</feature>
<dbReference type="InterPro" id="IPR037185">
    <property type="entry name" value="EmrE-like"/>
</dbReference>
<dbReference type="GO" id="GO:0005886">
    <property type="term" value="C:plasma membrane"/>
    <property type="evidence" value="ECO:0007669"/>
    <property type="project" value="UniProtKB-SubCell"/>
</dbReference>
<evidence type="ECO:0000256" key="1">
    <source>
        <dbReference type="ARBA" id="ARBA00004651"/>
    </source>
</evidence>
<comment type="subcellular location">
    <subcellularLocation>
        <location evidence="1">Cell membrane</location>
        <topology evidence="1">Multi-pass membrane protein</topology>
    </subcellularLocation>
</comment>
<dbReference type="InterPro" id="IPR051258">
    <property type="entry name" value="Diverse_Substrate_Transporter"/>
</dbReference>
<gene>
    <name evidence="8" type="ORF">IED13_23110</name>
</gene>
<organism evidence="8 9">
    <name type="scientific">Bosea spartocytisi</name>
    <dbReference type="NCBI Taxonomy" id="2773451"/>
    <lineage>
        <taxon>Bacteria</taxon>
        <taxon>Pseudomonadati</taxon>
        <taxon>Pseudomonadota</taxon>
        <taxon>Alphaproteobacteria</taxon>
        <taxon>Hyphomicrobiales</taxon>
        <taxon>Boseaceae</taxon>
        <taxon>Bosea</taxon>
    </lineage>
</organism>
<evidence type="ECO:0000313" key="8">
    <source>
        <dbReference type="EMBL" id="MBD3848596.1"/>
    </source>
</evidence>
<evidence type="ECO:0000256" key="5">
    <source>
        <dbReference type="ARBA" id="ARBA00023136"/>
    </source>
</evidence>
<proteinExistence type="predicted"/>
<dbReference type="RefSeq" id="WP_191125599.1">
    <property type="nucleotide sequence ID" value="NZ_JACXWY010000020.1"/>
</dbReference>
<feature type="transmembrane region" description="Helical" evidence="6">
    <location>
        <begin position="141"/>
        <end position="159"/>
    </location>
</feature>
<comment type="caution">
    <text evidence="8">The sequence shown here is derived from an EMBL/GenBank/DDBJ whole genome shotgun (WGS) entry which is preliminary data.</text>
</comment>
<dbReference type="PANTHER" id="PTHR42920">
    <property type="entry name" value="OS03G0707200 PROTEIN-RELATED"/>
    <property type="match status" value="1"/>
</dbReference>